<dbReference type="EMBL" id="CM047898">
    <property type="protein sequence ID" value="KAJ0106207.1"/>
    <property type="molecule type" value="Genomic_DNA"/>
</dbReference>
<proteinExistence type="predicted"/>
<evidence type="ECO:0000313" key="2">
    <source>
        <dbReference type="Proteomes" id="UP001164250"/>
    </source>
</evidence>
<organism evidence="1 2">
    <name type="scientific">Pistacia atlantica</name>
    <dbReference type="NCBI Taxonomy" id="434234"/>
    <lineage>
        <taxon>Eukaryota</taxon>
        <taxon>Viridiplantae</taxon>
        <taxon>Streptophyta</taxon>
        <taxon>Embryophyta</taxon>
        <taxon>Tracheophyta</taxon>
        <taxon>Spermatophyta</taxon>
        <taxon>Magnoliopsida</taxon>
        <taxon>eudicotyledons</taxon>
        <taxon>Gunneridae</taxon>
        <taxon>Pentapetalae</taxon>
        <taxon>rosids</taxon>
        <taxon>malvids</taxon>
        <taxon>Sapindales</taxon>
        <taxon>Anacardiaceae</taxon>
        <taxon>Pistacia</taxon>
    </lineage>
</organism>
<accession>A0ACC1C2A3</accession>
<evidence type="ECO:0000313" key="1">
    <source>
        <dbReference type="EMBL" id="KAJ0106207.1"/>
    </source>
</evidence>
<comment type="caution">
    <text evidence="1">The sequence shown here is derived from an EMBL/GenBank/DDBJ whole genome shotgun (WGS) entry which is preliminary data.</text>
</comment>
<keyword evidence="2" id="KW-1185">Reference proteome</keyword>
<name>A0ACC1C2A3_9ROSI</name>
<dbReference type="Proteomes" id="UP001164250">
    <property type="component" value="Chromosome 2"/>
</dbReference>
<sequence>MGNISSLQSLSLTNNSLPGSLPDDVCNHLPNLESLTLSLNGLSGQLPASLAGLLPSSIFNISSLELIHLGNSGLFGSLPTDICNHLPALRHLRLSRNMISGTIPKNINNCTSLEFFCLDENRLTGEIPDEIGNLQSLRHLALGSNGLTGRNKLTGTIPNSISNASKLTFGSIPVEIGNLHSLLVLDLSMNDFEWIYSNNCGKITQPPSANDLSGRIQPCLVRLISLRYLYLDSNRLTSDIPSALWSLKDILCRCRRKNSPIDEVDLLPLAKWRRTSYLEIRRATDDFSECNLLGTEYGSMGIASTRGDVYSFGVLLMENFHKKKPTDEMFVGEMSLKNLVESSLPHAVLKVVDANLLRDQNPFDAKVNCMLSIMDLALNCSMESLEQRINMKDALAKLKKIKLQFHKDVGAPN</sequence>
<protein>
    <submittedName>
        <fullName evidence="1">Uncharacterized protein</fullName>
    </submittedName>
</protein>
<reference evidence="2" key="1">
    <citation type="journal article" date="2023" name="G3 (Bethesda)">
        <title>Genome assembly and association tests identify interacting loci associated with vigor, precocity, and sex in interspecific pistachio rootstocks.</title>
        <authorList>
            <person name="Palmer W."/>
            <person name="Jacygrad E."/>
            <person name="Sagayaradj S."/>
            <person name="Cavanaugh K."/>
            <person name="Han R."/>
            <person name="Bertier L."/>
            <person name="Beede B."/>
            <person name="Kafkas S."/>
            <person name="Golino D."/>
            <person name="Preece J."/>
            <person name="Michelmore R."/>
        </authorList>
    </citation>
    <scope>NUCLEOTIDE SEQUENCE [LARGE SCALE GENOMIC DNA]</scope>
</reference>
<gene>
    <name evidence="1" type="ORF">Patl1_19205</name>
</gene>